<dbReference type="Proteomes" id="UP001214301">
    <property type="component" value="Chromosome"/>
</dbReference>
<dbReference type="EMBL" id="CP116669">
    <property type="protein sequence ID" value="WCH98452.1"/>
    <property type="molecule type" value="Genomic_DNA"/>
</dbReference>
<organism evidence="1 2">
    <name type="scientific">Pseudomonas capeferrum</name>
    <dbReference type="NCBI Taxonomy" id="1495066"/>
    <lineage>
        <taxon>Bacteria</taxon>
        <taxon>Pseudomonadati</taxon>
        <taxon>Pseudomonadota</taxon>
        <taxon>Gammaproteobacteria</taxon>
        <taxon>Pseudomonadales</taxon>
        <taxon>Pseudomonadaceae</taxon>
        <taxon>Pseudomonas</taxon>
    </lineage>
</organism>
<dbReference type="GeneID" id="301035851"/>
<dbReference type="RefSeq" id="WP_033698953.1">
    <property type="nucleotide sequence ID" value="NZ_CAXAPI010000017.1"/>
</dbReference>
<evidence type="ECO:0000313" key="2">
    <source>
        <dbReference type="Proteomes" id="UP001214301"/>
    </source>
</evidence>
<evidence type="ECO:0000313" key="1">
    <source>
        <dbReference type="EMBL" id="WCH98452.1"/>
    </source>
</evidence>
<name>A0ABY7R3W4_9PSED</name>
<sequence length="107" mass="12336">MPHMALYKLKLLDEFEDRRDLWSFGHFENRLMDLWRGATRHDAKGIINTAHKEGRWPRTVKRYLLTNYKAFGNVSAELGQTFAEVLVSMTAQEKAEWGLQAQSAAAP</sequence>
<accession>A0ABY7R3W4</accession>
<keyword evidence="2" id="KW-1185">Reference proteome</keyword>
<protein>
    <submittedName>
        <fullName evidence="1">Uncharacterized protein</fullName>
    </submittedName>
</protein>
<proteinExistence type="predicted"/>
<gene>
    <name evidence="1" type="ORF">PMC74_16890</name>
</gene>
<reference evidence="1 2" key="1">
    <citation type="journal article" date="2020" name="Front. Microbiol.">
        <title>Toward Biorecycling: Isolation of a Soil Bacterium That Grows on a Polyurethane Oligomer and Monomer.</title>
        <authorList>
            <person name="Espinosa M.J.C."/>
            <person name="Blanco A.C."/>
            <person name="Schmidgall T."/>
            <person name="Atanasoff-Kardjalieff A.K."/>
            <person name="Kappelmeyer U."/>
            <person name="Tischler D."/>
            <person name="Pieper D.H."/>
            <person name="Heipieper H.J."/>
            <person name="Eberlein C."/>
        </authorList>
    </citation>
    <scope>NUCLEOTIDE SEQUENCE [LARGE SCALE GENOMIC DNA]</scope>
    <source>
        <strain evidence="1 2">TDA1</strain>
    </source>
</reference>